<accession>A0A840IKN2</accession>
<name>A0A840IKN2_9ACTN</name>
<gene>
    <name evidence="1" type="ORF">BDZ31_004189</name>
</gene>
<organism evidence="1 2">
    <name type="scientific">Conexibacter arvalis</name>
    <dbReference type="NCBI Taxonomy" id="912552"/>
    <lineage>
        <taxon>Bacteria</taxon>
        <taxon>Bacillati</taxon>
        <taxon>Actinomycetota</taxon>
        <taxon>Thermoleophilia</taxon>
        <taxon>Solirubrobacterales</taxon>
        <taxon>Conexibacteraceae</taxon>
        <taxon>Conexibacter</taxon>
    </lineage>
</organism>
<comment type="caution">
    <text evidence="1">The sequence shown here is derived from an EMBL/GenBank/DDBJ whole genome shotgun (WGS) entry which is preliminary data.</text>
</comment>
<keyword evidence="2" id="KW-1185">Reference proteome</keyword>
<evidence type="ECO:0000313" key="2">
    <source>
        <dbReference type="Proteomes" id="UP000585272"/>
    </source>
</evidence>
<evidence type="ECO:0000313" key="1">
    <source>
        <dbReference type="EMBL" id="MBB4664574.1"/>
    </source>
</evidence>
<dbReference type="Proteomes" id="UP000585272">
    <property type="component" value="Unassembled WGS sequence"/>
</dbReference>
<dbReference type="EMBL" id="JACHNU010000008">
    <property type="protein sequence ID" value="MBB4664574.1"/>
    <property type="molecule type" value="Genomic_DNA"/>
</dbReference>
<proteinExistence type="predicted"/>
<reference evidence="1 2" key="1">
    <citation type="submission" date="2020-08" db="EMBL/GenBank/DDBJ databases">
        <title>Genomic Encyclopedia of Archaeal and Bacterial Type Strains, Phase II (KMG-II): from individual species to whole genera.</title>
        <authorList>
            <person name="Goeker M."/>
        </authorList>
    </citation>
    <scope>NUCLEOTIDE SEQUENCE [LARGE SCALE GENOMIC DNA]</scope>
    <source>
        <strain evidence="1 2">DSM 23288</strain>
    </source>
</reference>
<dbReference type="RefSeq" id="WP_183344739.1">
    <property type="nucleotide sequence ID" value="NZ_JACHNU010000008.1"/>
</dbReference>
<protein>
    <submittedName>
        <fullName evidence="1">Uncharacterized protein</fullName>
    </submittedName>
</protein>
<dbReference type="AlphaFoldDB" id="A0A840IKN2"/>
<sequence length="287" mass="31823">MAYRPLSARGQSSTSFDTLHEGIPAWLLEPVRAWLRPFIRSRATTGGLIYHADWMRNLQARMHLEPPLPWHFAISDVAHALEERVARNNGEVGLDIIDYVLHHLPEARRYGSDEAAEEIAAILLSGGSAWEVTPVGNDGSYSLTRRAVGPVREAIDEIMPVAERAGRHLTDAWRYLASRDPIPDQAYFQALMAVEAAAKPIVSPRDGDATLGKMLRAVRDAPQKFRFVLGDVSTVVPMMEAMWTTHVRHGTDDREAPMGMSQDEADAGVHTALTLVRWFVGGAITRD</sequence>